<keyword evidence="3" id="KW-1185">Reference proteome</keyword>
<evidence type="ECO:0000313" key="4">
    <source>
        <dbReference type="RefSeq" id="XP_022766175.1"/>
    </source>
</evidence>
<evidence type="ECO:0000256" key="1">
    <source>
        <dbReference type="SAM" id="MobiDB-lite"/>
    </source>
</evidence>
<accession>A0A6P6AMZ7</accession>
<organism evidence="3 4">
    <name type="scientific">Durio zibethinus</name>
    <name type="common">Durian</name>
    <dbReference type="NCBI Taxonomy" id="66656"/>
    <lineage>
        <taxon>Eukaryota</taxon>
        <taxon>Viridiplantae</taxon>
        <taxon>Streptophyta</taxon>
        <taxon>Embryophyta</taxon>
        <taxon>Tracheophyta</taxon>
        <taxon>Spermatophyta</taxon>
        <taxon>Magnoliopsida</taxon>
        <taxon>eudicotyledons</taxon>
        <taxon>Gunneridae</taxon>
        <taxon>Pentapetalae</taxon>
        <taxon>rosids</taxon>
        <taxon>malvids</taxon>
        <taxon>Malvales</taxon>
        <taxon>Malvaceae</taxon>
        <taxon>Helicteroideae</taxon>
        <taxon>Durio</taxon>
    </lineage>
</organism>
<feature type="region of interest" description="Disordered" evidence="1">
    <location>
        <begin position="37"/>
        <end position="56"/>
    </location>
</feature>
<dbReference type="Pfam" id="PF23324">
    <property type="entry name" value="DUF7086"/>
    <property type="match status" value="1"/>
</dbReference>
<reference evidence="4" key="1">
    <citation type="submission" date="2025-08" db="UniProtKB">
        <authorList>
            <consortium name="RefSeq"/>
        </authorList>
    </citation>
    <scope>IDENTIFICATION</scope>
    <source>
        <tissue evidence="4">Fruit stalk</tissue>
    </source>
</reference>
<dbReference type="PANTHER" id="PTHR34272">
    <property type="entry name" value="EXPRESSED PROTEIN"/>
    <property type="match status" value="1"/>
</dbReference>
<dbReference type="GeneID" id="111311062"/>
<proteinExistence type="predicted"/>
<dbReference type="InterPro" id="IPR055513">
    <property type="entry name" value="DUF7086"/>
</dbReference>
<dbReference type="Proteomes" id="UP000515121">
    <property type="component" value="Unplaced"/>
</dbReference>
<name>A0A6P6AMZ7_DURZI</name>
<dbReference type="RefSeq" id="XP_022766175.1">
    <property type="nucleotide sequence ID" value="XM_022910440.1"/>
</dbReference>
<gene>
    <name evidence="4" type="primary">LOC111311062</name>
</gene>
<evidence type="ECO:0000259" key="2">
    <source>
        <dbReference type="Pfam" id="PF23324"/>
    </source>
</evidence>
<feature type="domain" description="DUF7086" evidence="2">
    <location>
        <begin position="102"/>
        <end position="156"/>
    </location>
</feature>
<evidence type="ECO:0000313" key="3">
    <source>
        <dbReference type="Proteomes" id="UP000515121"/>
    </source>
</evidence>
<dbReference type="PANTHER" id="PTHR34272:SF8">
    <property type="entry name" value="HYDROXYPROLINE-RICH GLYCOPROTEIN FAMILY PROTEIN"/>
    <property type="match status" value="1"/>
</dbReference>
<dbReference type="AlphaFoldDB" id="A0A6P6AMZ7"/>
<dbReference type="KEGG" id="dzi:111311062"/>
<protein>
    <submittedName>
        <fullName evidence="4">Uncharacterized protein LOC111311062</fullName>
    </submittedName>
</protein>
<sequence length="163" mass="18406">MGPNPSTHVFTLNDSCSCTITANFVFPAISLNSPSPALPSSYPNHQTHRPTDVNPSNNAVSQEIVRHSRPPRSHRNPFQTPRQGQTETIPWATIQRAMENSLDYILSRNMTVISGEVQCKKCEKVYNIEYDLEQKFREIAAFISENRSAMHDRAESMDESKPS</sequence>
<dbReference type="OrthoDB" id="1900495at2759"/>
<feature type="region of interest" description="Disordered" evidence="1">
    <location>
        <begin position="65"/>
        <end position="84"/>
    </location>
</feature>